<dbReference type="Proteomes" id="UP000271925">
    <property type="component" value="Unassembled WGS sequence"/>
</dbReference>
<evidence type="ECO:0000313" key="2">
    <source>
        <dbReference type="Proteomes" id="UP000271925"/>
    </source>
</evidence>
<keyword evidence="2" id="KW-1185">Reference proteome</keyword>
<sequence length="59" mass="6992">MEEVLESLHPQPDDILFFYYSGHGYNLKNRPGRFRLWMLIKNDARARVTGLFEHPNPGF</sequence>
<proteinExistence type="predicted"/>
<reference evidence="1 2" key="1">
    <citation type="submission" date="2018-11" db="EMBL/GenBank/DDBJ databases">
        <authorList>
            <person name="Zhou Z."/>
            <person name="Wang G."/>
        </authorList>
    </citation>
    <scope>NUCLEOTIDE SEQUENCE [LARGE SCALE GENOMIC DNA]</scope>
    <source>
        <strain evidence="1 2">KCTC52004</strain>
    </source>
</reference>
<dbReference type="AlphaFoldDB" id="A0A3P1BJY4"/>
<organism evidence="1 2">
    <name type="scientific">Larkinella rosea</name>
    <dbReference type="NCBI Taxonomy" id="2025312"/>
    <lineage>
        <taxon>Bacteria</taxon>
        <taxon>Pseudomonadati</taxon>
        <taxon>Bacteroidota</taxon>
        <taxon>Cytophagia</taxon>
        <taxon>Cytophagales</taxon>
        <taxon>Spirosomataceae</taxon>
        <taxon>Larkinella</taxon>
    </lineage>
</organism>
<accession>A0A3P1BJY4</accession>
<protein>
    <submittedName>
        <fullName evidence="1">Uncharacterized protein</fullName>
    </submittedName>
</protein>
<dbReference type="EMBL" id="RQJO01000010">
    <property type="protein sequence ID" value="RRB01276.1"/>
    <property type="molecule type" value="Genomic_DNA"/>
</dbReference>
<gene>
    <name evidence="1" type="ORF">EHT25_22665</name>
</gene>
<evidence type="ECO:0000313" key="1">
    <source>
        <dbReference type="EMBL" id="RRB01276.1"/>
    </source>
</evidence>
<comment type="caution">
    <text evidence="1">The sequence shown here is derived from an EMBL/GenBank/DDBJ whole genome shotgun (WGS) entry which is preliminary data.</text>
</comment>
<name>A0A3P1BJY4_9BACT</name>